<feature type="region of interest" description="Disordered" evidence="1">
    <location>
        <begin position="98"/>
        <end position="184"/>
    </location>
</feature>
<feature type="chain" id="PRO_5034416681" evidence="3">
    <location>
        <begin position="22"/>
        <end position="233"/>
    </location>
</feature>
<evidence type="ECO:0000256" key="1">
    <source>
        <dbReference type="SAM" id="MobiDB-lite"/>
    </source>
</evidence>
<keyword evidence="2" id="KW-0812">Transmembrane</keyword>
<sequence length="233" mass="24656">MPPLSSPLILVVAYLLHSALAQQDQGSGAPSIDGGQDSKVAITGAIIGGVLVVIALLAVGVYGIERCLSRRRAKTAHGRFAPLPTQAEDEPYRYLSLPPATRPANKDYGHGPFYPGSVPSPPVSPNTRRGTSEYGSAYSPARSPGARSVRFDPYGHGPFYPDSNAQRVSPLPSPLSPSFRNESQSQSTVFVASPETFKSTTPIPFSVRDDRPSMLSRTTSTTLGSAGSMTTSH</sequence>
<feature type="signal peptide" evidence="3">
    <location>
        <begin position="1"/>
        <end position="21"/>
    </location>
</feature>
<dbReference type="Proteomes" id="UP000620124">
    <property type="component" value="Unassembled WGS sequence"/>
</dbReference>
<comment type="caution">
    <text evidence="4">The sequence shown here is derived from an EMBL/GenBank/DDBJ whole genome shotgun (WGS) entry which is preliminary data.</text>
</comment>
<evidence type="ECO:0000313" key="5">
    <source>
        <dbReference type="Proteomes" id="UP000620124"/>
    </source>
</evidence>
<accession>A0A8H6YGB1</accession>
<protein>
    <submittedName>
        <fullName evidence="4">Uncharacterized protein</fullName>
    </submittedName>
</protein>
<gene>
    <name evidence="4" type="ORF">MVEN_00849800</name>
</gene>
<evidence type="ECO:0000313" key="4">
    <source>
        <dbReference type="EMBL" id="KAF7358027.1"/>
    </source>
</evidence>
<dbReference type="AlphaFoldDB" id="A0A8H6YGB1"/>
<keyword evidence="3" id="KW-0732">Signal</keyword>
<keyword evidence="2" id="KW-0472">Membrane</keyword>
<keyword evidence="2" id="KW-1133">Transmembrane helix</keyword>
<reference evidence="4" key="1">
    <citation type="submission" date="2020-05" db="EMBL/GenBank/DDBJ databases">
        <title>Mycena genomes resolve the evolution of fungal bioluminescence.</title>
        <authorList>
            <person name="Tsai I.J."/>
        </authorList>
    </citation>
    <scope>NUCLEOTIDE SEQUENCE</scope>
    <source>
        <strain evidence="4">CCC161011</strain>
    </source>
</reference>
<name>A0A8H6YGB1_9AGAR</name>
<proteinExistence type="predicted"/>
<evidence type="ECO:0000256" key="2">
    <source>
        <dbReference type="SAM" id="Phobius"/>
    </source>
</evidence>
<keyword evidence="5" id="KW-1185">Reference proteome</keyword>
<organism evidence="4 5">
    <name type="scientific">Mycena venus</name>
    <dbReference type="NCBI Taxonomy" id="2733690"/>
    <lineage>
        <taxon>Eukaryota</taxon>
        <taxon>Fungi</taxon>
        <taxon>Dikarya</taxon>
        <taxon>Basidiomycota</taxon>
        <taxon>Agaricomycotina</taxon>
        <taxon>Agaricomycetes</taxon>
        <taxon>Agaricomycetidae</taxon>
        <taxon>Agaricales</taxon>
        <taxon>Marasmiineae</taxon>
        <taxon>Mycenaceae</taxon>
        <taxon>Mycena</taxon>
    </lineage>
</organism>
<feature type="region of interest" description="Disordered" evidence="1">
    <location>
        <begin position="202"/>
        <end position="233"/>
    </location>
</feature>
<feature type="transmembrane region" description="Helical" evidence="2">
    <location>
        <begin position="40"/>
        <end position="64"/>
    </location>
</feature>
<feature type="compositionally biased region" description="Polar residues" evidence="1">
    <location>
        <begin position="215"/>
        <end position="233"/>
    </location>
</feature>
<dbReference type="EMBL" id="JACAZI010000006">
    <property type="protein sequence ID" value="KAF7358027.1"/>
    <property type="molecule type" value="Genomic_DNA"/>
</dbReference>
<dbReference type="OrthoDB" id="2896890at2759"/>
<evidence type="ECO:0000256" key="3">
    <source>
        <dbReference type="SAM" id="SignalP"/>
    </source>
</evidence>